<evidence type="ECO:0000256" key="5">
    <source>
        <dbReference type="ARBA" id="ARBA00022989"/>
    </source>
</evidence>
<evidence type="ECO:0000256" key="7">
    <source>
        <dbReference type="RuleBase" id="RU003942"/>
    </source>
</evidence>
<dbReference type="EMBL" id="CP014873">
    <property type="protein sequence ID" value="ANK61681.1"/>
    <property type="molecule type" value="Genomic_DNA"/>
</dbReference>
<keyword evidence="3" id="KW-1003">Cell membrane</keyword>
<keyword evidence="5" id="KW-1133">Transmembrane helix</keyword>
<dbReference type="AlphaFoldDB" id="A0A192H159"/>
<keyword evidence="9" id="KW-1185">Reference proteome</keyword>
<dbReference type="STRING" id="375175.AYR53_02215"/>
<evidence type="ECO:0000256" key="2">
    <source>
        <dbReference type="ARBA" id="ARBA00022448"/>
    </source>
</evidence>
<evidence type="ECO:0000256" key="1">
    <source>
        <dbReference type="ARBA" id="ARBA00004651"/>
    </source>
</evidence>
<evidence type="ECO:0000256" key="6">
    <source>
        <dbReference type="ARBA" id="ARBA00023136"/>
    </source>
</evidence>
<sequence>MRSYLALVVSIFGEIFGTAMMKYAQGFTVLVPSVLGIVAYFISLYSLSLALEKIALSTGYAIWSGGGTALTAIIGVVFLHESVTLIKLAGFLLVIAGVVVLNLRPLVKKPVKSS</sequence>
<dbReference type="PANTHER" id="PTHR30561">
    <property type="entry name" value="SMR FAMILY PROTON-DEPENDENT DRUG EFFLUX TRANSPORTER SUGE"/>
    <property type="match status" value="1"/>
</dbReference>
<dbReference type="GO" id="GO:0005886">
    <property type="term" value="C:plasma membrane"/>
    <property type="evidence" value="ECO:0007669"/>
    <property type="project" value="UniProtKB-SubCell"/>
</dbReference>
<dbReference type="FunFam" id="1.10.3730.20:FF:000001">
    <property type="entry name" value="Quaternary ammonium compound resistance transporter SugE"/>
    <property type="match status" value="1"/>
</dbReference>
<accession>A0A192H159</accession>
<evidence type="ECO:0000256" key="3">
    <source>
        <dbReference type="ARBA" id="ARBA00022475"/>
    </source>
</evidence>
<comment type="similarity">
    <text evidence="7">Belongs to the drug/metabolite transporter (DMT) superfamily. Small multidrug resistance (SMR) (TC 2.A.7.1) family.</text>
</comment>
<organism evidence="8 9">
    <name type="scientific">Loigolactobacillus backii</name>
    <dbReference type="NCBI Taxonomy" id="375175"/>
    <lineage>
        <taxon>Bacteria</taxon>
        <taxon>Bacillati</taxon>
        <taxon>Bacillota</taxon>
        <taxon>Bacilli</taxon>
        <taxon>Lactobacillales</taxon>
        <taxon>Lactobacillaceae</taxon>
        <taxon>Loigolactobacillus</taxon>
    </lineage>
</organism>
<reference evidence="8 9" key="1">
    <citation type="submission" date="2016-03" db="EMBL/GenBank/DDBJ databases">
        <title>Pediococcus and Lactobacillus from brewery environment - whole genome sequencing and assembly.</title>
        <authorList>
            <person name="Behr J."/>
            <person name="Geissler A.J."/>
            <person name="Vogel R.F."/>
        </authorList>
    </citation>
    <scope>NUCLEOTIDE SEQUENCE [LARGE SCALE GENOMIC DNA]</scope>
    <source>
        <strain evidence="8 9">TMW 1.1989</strain>
    </source>
</reference>
<dbReference type="SUPFAM" id="SSF103481">
    <property type="entry name" value="Multidrug resistance efflux transporter EmrE"/>
    <property type="match status" value="1"/>
</dbReference>
<proteinExistence type="inferred from homology"/>
<keyword evidence="6" id="KW-0472">Membrane</keyword>
<dbReference type="InterPro" id="IPR045324">
    <property type="entry name" value="Small_multidrug_res"/>
</dbReference>
<dbReference type="OrthoDB" id="21828at2"/>
<dbReference type="GO" id="GO:0022857">
    <property type="term" value="F:transmembrane transporter activity"/>
    <property type="evidence" value="ECO:0007669"/>
    <property type="project" value="InterPro"/>
</dbReference>
<dbReference type="GeneID" id="42981050"/>
<comment type="subcellular location">
    <subcellularLocation>
        <location evidence="1 7">Cell membrane</location>
        <topology evidence="1 7">Multi-pass membrane protein</topology>
    </subcellularLocation>
</comment>
<dbReference type="RefSeq" id="WP_068226058.1">
    <property type="nucleotide sequence ID" value="NZ_CP014623.1"/>
</dbReference>
<name>A0A192H159_9LACO</name>
<dbReference type="KEGG" id="lbt:AYR52_11105"/>
<dbReference type="PANTHER" id="PTHR30561:SF1">
    <property type="entry name" value="MULTIDRUG TRANSPORTER EMRE"/>
    <property type="match status" value="1"/>
</dbReference>
<dbReference type="InterPro" id="IPR000390">
    <property type="entry name" value="Small_drug/metabolite_transptr"/>
</dbReference>
<dbReference type="Pfam" id="PF00893">
    <property type="entry name" value="Multi_Drug_Res"/>
    <property type="match status" value="1"/>
</dbReference>
<evidence type="ECO:0000313" key="8">
    <source>
        <dbReference type="EMBL" id="ANK61681.1"/>
    </source>
</evidence>
<dbReference type="Gene3D" id="1.10.3730.20">
    <property type="match status" value="1"/>
</dbReference>
<keyword evidence="4 7" id="KW-0812">Transmembrane</keyword>
<keyword evidence="2" id="KW-0813">Transport</keyword>
<protein>
    <submittedName>
        <fullName evidence="8">Uncharacterized protein</fullName>
    </submittedName>
</protein>
<evidence type="ECO:0000256" key="4">
    <source>
        <dbReference type="ARBA" id="ARBA00022692"/>
    </source>
</evidence>
<evidence type="ECO:0000313" key="9">
    <source>
        <dbReference type="Proteomes" id="UP000078582"/>
    </source>
</evidence>
<dbReference type="InterPro" id="IPR037185">
    <property type="entry name" value="EmrE-like"/>
</dbReference>
<gene>
    <name evidence="8" type="ORF">AYR53_02215</name>
</gene>
<dbReference type="Proteomes" id="UP000078582">
    <property type="component" value="Chromosome"/>
</dbReference>